<keyword evidence="1" id="KW-0812">Transmembrane</keyword>
<evidence type="ECO:0000313" key="3">
    <source>
        <dbReference type="Proteomes" id="UP000482209"/>
    </source>
</evidence>
<dbReference type="RefSeq" id="WP_154515753.1">
    <property type="nucleotide sequence ID" value="NZ_VUMT01000001.1"/>
</dbReference>
<sequence length="170" mass="19639">MKSYVRSSILGFFFTFIVGTLLHFAYDFSGQNFFISLIAPINESVWEHLKLLFFPVLLYTFGELLSKNEAPSSLFTANMIGVVIGMFTIPILFYSYTFLLDTNYLWLDITIFIIGIIVTFLVRNYLLKNQKLDVNSNFYGCLLFFLIIVLFFSFTVNPPELGIFIDYSAK</sequence>
<dbReference type="Pfam" id="PF20122">
    <property type="entry name" value="DUF6512"/>
    <property type="match status" value="1"/>
</dbReference>
<feature type="transmembrane region" description="Helical" evidence="1">
    <location>
        <begin position="104"/>
        <end position="126"/>
    </location>
</feature>
<dbReference type="Proteomes" id="UP000482209">
    <property type="component" value="Unassembled WGS sequence"/>
</dbReference>
<feature type="transmembrane region" description="Helical" evidence="1">
    <location>
        <begin position="77"/>
        <end position="98"/>
    </location>
</feature>
<feature type="transmembrane region" description="Helical" evidence="1">
    <location>
        <begin position="138"/>
        <end position="156"/>
    </location>
</feature>
<dbReference type="EMBL" id="VUMT01000001">
    <property type="protein sequence ID" value="MSS62415.1"/>
    <property type="molecule type" value="Genomic_DNA"/>
</dbReference>
<feature type="transmembrane region" description="Helical" evidence="1">
    <location>
        <begin position="46"/>
        <end position="65"/>
    </location>
</feature>
<dbReference type="AlphaFoldDB" id="A0A6L5XUG6"/>
<reference evidence="2 3" key="1">
    <citation type="submission" date="2019-08" db="EMBL/GenBank/DDBJ databases">
        <title>In-depth cultivation of the pig gut microbiome towards novel bacterial diversity and tailored functional studies.</title>
        <authorList>
            <person name="Wylensek D."/>
            <person name="Hitch T.C.A."/>
            <person name="Clavel T."/>
        </authorList>
    </citation>
    <scope>NUCLEOTIDE SEQUENCE [LARGE SCALE GENOMIC DNA]</scope>
    <source>
        <strain evidence="2 3">WCA-693-APC-MOT-I</strain>
    </source>
</reference>
<evidence type="ECO:0000256" key="1">
    <source>
        <dbReference type="SAM" id="Phobius"/>
    </source>
</evidence>
<keyword evidence="3" id="KW-1185">Reference proteome</keyword>
<accession>A0A6L5XUG6</accession>
<evidence type="ECO:0000313" key="2">
    <source>
        <dbReference type="EMBL" id="MSS62415.1"/>
    </source>
</evidence>
<dbReference type="InterPro" id="IPR045407">
    <property type="entry name" value="DUF6512"/>
</dbReference>
<protein>
    <submittedName>
        <fullName evidence="2">Uncharacterized protein</fullName>
    </submittedName>
</protein>
<proteinExistence type="predicted"/>
<feature type="transmembrane region" description="Helical" evidence="1">
    <location>
        <begin position="7"/>
        <end position="26"/>
    </location>
</feature>
<comment type="caution">
    <text evidence="2">The sequence shown here is derived from an EMBL/GenBank/DDBJ whole genome shotgun (WGS) entry which is preliminary data.</text>
</comment>
<keyword evidence="1" id="KW-1133">Transmembrane helix</keyword>
<gene>
    <name evidence="2" type="ORF">FYJ58_00720</name>
</gene>
<name>A0A6L5XUG6_9FIRM</name>
<keyword evidence="1" id="KW-0472">Membrane</keyword>
<organism evidence="2 3">
    <name type="scientific">Velocimicrobium porci</name>
    <dbReference type="NCBI Taxonomy" id="2606634"/>
    <lineage>
        <taxon>Bacteria</taxon>
        <taxon>Bacillati</taxon>
        <taxon>Bacillota</taxon>
        <taxon>Clostridia</taxon>
        <taxon>Lachnospirales</taxon>
        <taxon>Lachnospiraceae</taxon>
        <taxon>Velocimicrobium</taxon>
    </lineage>
</organism>